<organism evidence="2 3">
    <name type="scientific">Paenibacillus lutimineralis</name>
    <dbReference type="NCBI Taxonomy" id="2707005"/>
    <lineage>
        <taxon>Bacteria</taxon>
        <taxon>Bacillati</taxon>
        <taxon>Bacillota</taxon>
        <taxon>Bacilli</taxon>
        <taxon>Bacillales</taxon>
        <taxon>Paenibacillaceae</taxon>
        <taxon>Paenibacillus</taxon>
    </lineage>
</organism>
<accession>A0A3S9UZ74</accession>
<gene>
    <name evidence="2" type="ORF">EI981_15145</name>
</gene>
<dbReference type="OrthoDB" id="2625922at2"/>
<evidence type="ECO:0000256" key="1">
    <source>
        <dbReference type="SAM" id="Phobius"/>
    </source>
</evidence>
<name>A0A3S9UZ74_9BACL</name>
<evidence type="ECO:0000313" key="2">
    <source>
        <dbReference type="EMBL" id="AZS15642.1"/>
    </source>
</evidence>
<dbReference type="RefSeq" id="WP_126999481.1">
    <property type="nucleotide sequence ID" value="NZ_CP034346.1"/>
</dbReference>
<protein>
    <submittedName>
        <fullName evidence="2">Uncharacterized protein</fullName>
    </submittedName>
</protein>
<keyword evidence="3" id="KW-1185">Reference proteome</keyword>
<feature type="transmembrane region" description="Helical" evidence="1">
    <location>
        <begin position="61"/>
        <end position="87"/>
    </location>
</feature>
<dbReference type="EMBL" id="CP034346">
    <property type="protein sequence ID" value="AZS15642.1"/>
    <property type="molecule type" value="Genomic_DNA"/>
</dbReference>
<dbReference type="KEGG" id="plut:EI981_15145"/>
<keyword evidence="1" id="KW-0472">Membrane</keyword>
<dbReference type="AlphaFoldDB" id="A0A3S9UZ74"/>
<keyword evidence="1" id="KW-0812">Transmembrane</keyword>
<dbReference type="Proteomes" id="UP000270678">
    <property type="component" value="Chromosome"/>
</dbReference>
<evidence type="ECO:0000313" key="3">
    <source>
        <dbReference type="Proteomes" id="UP000270678"/>
    </source>
</evidence>
<proteinExistence type="predicted"/>
<sequence length="88" mass="10409">MALLKESSNWTAYKERYDQVWLELQGCDEEKASKLLDRMDYEVLSVNQKIRHRLRPLNTKLLWIIPVCVISSMSLLYLLVVWVALIVE</sequence>
<reference evidence="3" key="1">
    <citation type="submission" date="2018-12" db="EMBL/GenBank/DDBJ databases">
        <title>Complete genome sequence of Paenibacillus sp. MBLB1234.</title>
        <authorList>
            <person name="Nam Y.-D."/>
            <person name="Kang J."/>
            <person name="Chung W.-H."/>
            <person name="Park Y.S."/>
        </authorList>
    </citation>
    <scope>NUCLEOTIDE SEQUENCE [LARGE SCALE GENOMIC DNA]</scope>
    <source>
        <strain evidence="3">MBLB1234</strain>
    </source>
</reference>
<keyword evidence="1" id="KW-1133">Transmembrane helix</keyword>